<gene>
    <name evidence="3" type="ORF">CONCODRAFT_80351</name>
</gene>
<dbReference type="Pfam" id="PF07859">
    <property type="entry name" value="Abhydrolase_3"/>
    <property type="match status" value="2"/>
</dbReference>
<keyword evidence="4" id="KW-1185">Reference proteome</keyword>
<reference evidence="3 4" key="1">
    <citation type="journal article" date="2015" name="Genome Biol. Evol.">
        <title>Phylogenomic analyses indicate that early fungi evolved digesting cell walls of algal ancestors of land plants.</title>
        <authorList>
            <person name="Chang Y."/>
            <person name="Wang S."/>
            <person name="Sekimoto S."/>
            <person name="Aerts A.L."/>
            <person name="Choi C."/>
            <person name="Clum A."/>
            <person name="LaButti K.M."/>
            <person name="Lindquist E.A."/>
            <person name="Yee Ngan C."/>
            <person name="Ohm R.A."/>
            <person name="Salamov A.A."/>
            <person name="Grigoriev I.V."/>
            <person name="Spatafora J.W."/>
            <person name="Berbee M.L."/>
        </authorList>
    </citation>
    <scope>NUCLEOTIDE SEQUENCE [LARGE SCALE GENOMIC DNA]</scope>
    <source>
        <strain evidence="3 4">NRRL 28638</strain>
    </source>
</reference>
<dbReference type="InterPro" id="IPR050300">
    <property type="entry name" value="GDXG_lipolytic_enzyme"/>
</dbReference>
<evidence type="ECO:0000313" key="4">
    <source>
        <dbReference type="Proteomes" id="UP000070444"/>
    </source>
</evidence>
<dbReference type="SUPFAM" id="SSF53474">
    <property type="entry name" value="alpha/beta-Hydrolases"/>
    <property type="match status" value="1"/>
</dbReference>
<dbReference type="STRING" id="796925.A0A137NWA9"/>
<dbReference type="InterPro" id="IPR013094">
    <property type="entry name" value="AB_hydrolase_3"/>
</dbReference>
<dbReference type="PANTHER" id="PTHR48081">
    <property type="entry name" value="AB HYDROLASE SUPERFAMILY PROTEIN C4A8.06C"/>
    <property type="match status" value="1"/>
</dbReference>
<dbReference type="GO" id="GO:0016787">
    <property type="term" value="F:hydrolase activity"/>
    <property type="evidence" value="ECO:0007669"/>
    <property type="project" value="UniProtKB-KW"/>
</dbReference>
<dbReference type="InterPro" id="IPR029058">
    <property type="entry name" value="AB_hydrolase_fold"/>
</dbReference>
<dbReference type="Proteomes" id="UP000070444">
    <property type="component" value="Unassembled WGS sequence"/>
</dbReference>
<feature type="domain" description="Alpha/beta hydrolase fold-3" evidence="2">
    <location>
        <begin position="74"/>
        <end position="201"/>
    </location>
</feature>
<evidence type="ECO:0000256" key="1">
    <source>
        <dbReference type="ARBA" id="ARBA00022801"/>
    </source>
</evidence>
<dbReference type="AlphaFoldDB" id="A0A137NWA9"/>
<accession>A0A137NWA9</accession>
<protein>
    <submittedName>
        <fullName evidence="3">Alpha/beta-hydrolase</fullName>
    </submittedName>
</protein>
<feature type="domain" description="Alpha/beta hydrolase fold-3" evidence="2">
    <location>
        <begin position="241"/>
        <end position="319"/>
    </location>
</feature>
<organism evidence="3 4">
    <name type="scientific">Conidiobolus coronatus (strain ATCC 28846 / CBS 209.66 / NRRL 28638)</name>
    <name type="common">Delacroixia coronata</name>
    <dbReference type="NCBI Taxonomy" id="796925"/>
    <lineage>
        <taxon>Eukaryota</taxon>
        <taxon>Fungi</taxon>
        <taxon>Fungi incertae sedis</taxon>
        <taxon>Zoopagomycota</taxon>
        <taxon>Entomophthoromycotina</taxon>
        <taxon>Entomophthoromycetes</taxon>
        <taxon>Entomophthorales</taxon>
        <taxon>Ancylistaceae</taxon>
        <taxon>Conidiobolus</taxon>
    </lineage>
</organism>
<evidence type="ECO:0000313" key="3">
    <source>
        <dbReference type="EMBL" id="KXN66919.1"/>
    </source>
</evidence>
<proteinExistence type="predicted"/>
<dbReference type="OMA" id="IHDFPLA"/>
<dbReference type="Gene3D" id="3.40.50.1820">
    <property type="entry name" value="alpha/beta hydrolase"/>
    <property type="match status" value="1"/>
</dbReference>
<dbReference type="EMBL" id="KQ964676">
    <property type="protein sequence ID" value="KXN66919.1"/>
    <property type="molecule type" value="Genomic_DNA"/>
</dbReference>
<dbReference type="PANTHER" id="PTHR48081:SF8">
    <property type="entry name" value="ALPHA_BETA HYDROLASE FOLD-3 DOMAIN-CONTAINING PROTEIN-RELATED"/>
    <property type="match status" value="1"/>
</dbReference>
<dbReference type="OrthoDB" id="408631at2759"/>
<evidence type="ECO:0000259" key="2">
    <source>
        <dbReference type="Pfam" id="PF07859"/>
    </source>
</evidence>
<sequence length="348" mass="38947">MLGETQCKSSVLEELSIHSKFRQKANELVNKHLEEKYGDSTWYDESCKPENSPPLKAELIIPNSMKLTSDSKVILFLHSGAYCFGDFSRYRLYMEELGQKTGCIVLGLNYRLAPEFSAPCQLEDALAIDGNENESGVGLSLNQIIIMGDSAGGGLCASLCHFLRDINFGKPLAAVLYSPWIDLVSDSYPSYEEFSNTDFLPPPINLIIKEGNEEEILDGQLKLIYGGSPSNIKAKILERGHYLAPVKYLHTPIISPLKDTNFSDLPPVLIITGDAEVIRDESIHYNDSIYDAYSDGQLAQRNISPCTLHLYPDMIHIFPMNFPFIKESKEALGKTAEFINRCFEENDN</sequence>
<name>A0A137NWA9_CONC2</name>
<keyword evidence="1 3" id="KW-0378">Hydrolase</keyword>